<feature type="domain" description="Glycosyltransferase subfamily 4-like N-terminal" evidence="1">
    <location>
        <begin position="23"/>
        <end position="189"/>
    </location>
</feature>
<dbReference type="Pfam" id="PF13692">
    <property type="entry name" value="Glyco_trans_1_4"/>
    <property type="match status" value="1"/>
</dbReference>
<name>A0AAW9RXZ8_9BACT</name>
<keyword evidence="3" id="KW-1185">Reference proteome</keyword>
<evidence type="ECO:0000313" key="3">
    <source>
        <dbReference type="Proteomes" id="UP001403385"/>
    </source>
</evidence>
<accession>A0AAW9RXZ8</accession>
<dbReference type="Pfam" id="PF13439">
    <property type="entry name" value="Glyco_transf_4"/>
    <property type="match status" value="1"/>
</dbReference>
<comment type="caution">
    <text evidence="2">The sequence shown here is derived from an EMBL/GenBank/DDBJ whole genome shotgun (WGS) entry which is preliminary data.</text>
</comment>
<dbReference type="InterPro" id="IPR028098">
    <property type="entry name" value="Glyco_trans_4-like_N"/>
</dbReference>
<dbReference type="Gene3D" id="3.40.50.2000">
    <property type="entry name" value="Glycogen Phosphorylase B"/>
    <property type="match status" value="2"/>
</dbReference>
<dbReference type="RefSeq" id="WP_346822555.1">
    <property type="nucleotide sequence ID" value="NZ_JBDKWZ010000010.1"/>
</dbReference>
<keyword evidence="2" id="KW-0808">Transferase</keyword>
<sequence>MTSLTINFVVSSVHEAGTYFRYHNFAQGLQKSGHRVTVFGYDAMGEFPTSHEETRDGVSYRITKRVKGDNFFGKWNNPMAAVARSMQDYPKADVTHFFQPHLTSALPALMKHKNKSSLFLYDWDDLWAGEGLMKFVKNNSFKNWWQNKTLAYLEKVLPGKVHHVTACSHYLADLAKQRKAPGATVIHNGFWPYEVLSKEQARKNLKLDPDAKYIGFMGRTVWELAWCFKALRQGVKKYENLRLAICGPTMSELEMKGLDEELKSKVDYLGQLPPLKTRDFAAAIDIGLLPLGDHEFNKSRFPIKYAEYMAANANVLCSNVGECGLLAQEMPWVVEAGNGIDDWFVAFEQMLDALYSGTLPPVDRSHILELFSWNTLGKELEQLYLRELGLAEQSVPLVKPSVSSVYH</sequence>
<reference evidence="2 3" key="1">
    <citation type="submission" date="2024-04" db="EMBL/GenBank/DDBJ databases">
        <title>Novel genus in family Flammeovirgaceae.</title>
        <authorList>
            <person name="Nguyen T.H."/>
            <person name="Vuong T.Q."/>
            <person name="Le H."/>
            <person name="Kim S.-G."/>
        </authorList>
    </citation>
    <scope>NUCLEOTIDE SEQUENCE [LARGE SCALE GENOMIC DNA]</scope>
    <source>
        <strain evidence="2 3">JCM 23209</strain>
    </source>
</reference>
<evidence type="ECO:0000259" key="1">
    <source>
        <dbReference type="Pfam" id="PF13439"/>
    </source>
</evidence>
<evidence type="ECO:0000313" key="2">
    <source>
        <dbReference type="EMBL" id="MEN7549777.1"/>
    </source>
</evidence>
<dbReference type="EC" id="2.4.-.-" evidence="2"/>
<dbReference type="PANTHER" id="PTHR12526">
    <property type="entry name" value="GLYCOSYLTRANSFERASE"/>
    <property type="match status" value="1"/>
</dbReference>
<dbReference type="SUPFAM" id="SSF53756">
    <property type="entry name" value="UDP-Glycosyltransferase/glycogen phosphorylase"/>
    <property type="match status" value="1"/>
</dbReference>
<keyword evidence="2" id="KW-0328">Glycosyltransferase</keyword>
<dbReference type="EMBL" id="JBDKWZ010000010">
    <property type="protein sequence ID" value="MEN7549777.1"/>
    <property type="molecule type" value="Genomic_DNA"/>
</dbReference>
<gene>
    <name evidence="2" type="ORF">AAG747_17770</name>
</gene>
<dbReference type="AlphaFoldDB" id="A0AAW9RXZ8"/>
<organism evidence="2 3">
    <name type="scientific">Rapidithrix thailandica</name>
    <dbReference type="NCBI Taxonomy" id="413964"/>
    <lineage>
        <taxon>Bacteria</taxon>
        <taxon>Pseudomonadati</taxon>
        <taxon>Bacteroidota</taxon>
        <taxon>Cytophagia</taxon>
        <taxon>Cytophagales</taxon>
        <taxon>Flammeovirgaceae</taxon>
        <taxon>Rapidithrix</taxon>
    </lineage>
</organism>
<protein>
    <submittedName>
        <fullName evidence="2">Glycosyltransferase</fullName>
        <ecNumber evidence="2">2.4.-.-</ecNumber>
    </submittedName>
</protein>
<dbReference type="GO" id="GO:0016757">
    <property type="term" value="F:glycosyltransferase activity"/>
    <property type="evidence" value="ECO:0007669"/>
    <property type="project" value="UniProtKB-KW"/>
</dbReference>
<dbReference type="Proteomes" id="UP001403385">
    <property type="component" value="Unassembled WGS sequence"/>
</dbReference>
<proteinExistence type="predicted"/>